<comment type="subunit">
    <text evidence="2">Monomer. Interacts with PqqE.</text>
</comment>
<dbReference type="UniPathway" id="UPA00539"/>
<evidence type="ECO:0000256" key="2">
    <source>
        <dbReference type="ARBA" id="ARBA00011741"/>
    </source>
</evidence>
<accession>A0A0B1QAI7</accession>
<comment type="pathway">
    <text evidence="1">Cofactor biosynthesis; pyrroloquinoline quinone biosynthesis.</text>
</comment>
<keyword evidence="3" id="KW-0884">PQQ biosynthesis</keyword>
<dbReference type="InterPro" id="IPR041881">
    <property type="entry name" value="PqqD_sf"/>
</dbReference>
<dbReference type="InterPro" id="IPR008792">
    <property type="entry name" value="PQQD"/>
</dbReference>
<dbReference type="Proteomes" id="UP000030826">
    <property type="component" value="Unassembled WGS sequence"/>
</dbReference>
<dbReference type="InterPro" id="IPR022479">
    <property type="entry name" value="PqqD_bac"/>
</dbReference>
<name>A0A0B1QAI7_9HYPH</name>
<dbReference type="Gene3D" id="1.10.10.1150">
    <property type="entry name" value="Coenzyme PQQ synthesis protein D (PqqD)"/>
    <property type="match status" value="1"/>
</dbReference>
<evidence type="ECO:0000313" key="5">
    <source>
        <dbReference type="Proteomes" id="UP000030826"/>
    </source>
</evidence>
<sequence>MTGLADDLVPRFPHGVRFREDKTRGRHILVGPERIFEADGVATEILKRVDGRRTLDEIVADLAANFAADVSVIRPDVEGFLSELEEKQLVVL</sequence>
<evidence type="ECO:0000256" key="1">
    <source>
        <dbReference type="ARBA" id="ARBA00004886"/>
    </source>
</evidence>
<dbReference type="AlphaFoldDB" id="A0A0B1QAI7"/>
<dbReference type="GO" id="GO:0048038">
    <property type="term" value="F:quinone binding"/>
    <property type="evidence" value="ECO:0007669"/>
    <property type="project" value="InterPro"/>
</dbReference>
<dbReference type="NCBIfam" id="TIGR03859">
    <property type="entry name" value="PQQ_PqqD"/>
    <property type="match status" value="1"/>
</dbReference>
<dbReference type="GO" id="GO:0018189">
    <property type="term" value="P:pyrroloquinoline quinone biosynthetic process"/>
    <property type="evidence" value="ECO:0007669"/>
    <property type="project" value="UniProtKB-UniPathway"/>
</dbReference>
<evidence type="ECO:0000313" key="4">
    <source>
        <dbReference type="EMBL" id="KHJ55835.1"/>
    </source>
</evidence>
<dbReference type="EMBL" id="JRFJ01000001">
    <property type="protein sequence ID" value="KHJ55835.1"/>
    <property type="molecule type" value="Genomic_DNA"/>
</dbReference>
<reference evidence="4 5" key="1">
    <citation type="submission" date="2014-09" db="EMBL/GenBank/DDBJ databases">
        <title>Isolation and characterization of Aurantimonas altamirensis ON-56566 from clinical sample following a dog bite.</title>
        <authorList>
            <person name="Eshaghi A."/>
            <person name="Li A."/>
            <person name="Shahinas D."/>
            <person name="Bahn P."/>
            <person name="Kus J.V."/>
            <person name="Patel S.N."/>
        </authorList>
    </citation>
    <scope>NUCLEOTIDE SEQUENCE [LARGE SCALE GENOMIC DNA]</scope>
    <source>
        <strain evidence="4 5">ON-56566</strain>
    </source>
</reference>
<organism evidence="4 5">
    <name type="scientific">Aureimonas altamirensis</name>
    <dbReference type="NCBI Taxonomy" id="370622"/>
    <lineage>
        <taxon>Bacteria</taxon>
        <taxon>Pseudomonadati</taxon>
        <taxon>Pseudomonadota</taxon>
        <taxon>Alphaproteobacteria</taxon>
        <taxon>Hyphomicrobiales</taxon>
        <taxon>Aurantimonadaceae</taxon>
        <taxon>Aureimonas</taxon>
    </lineage>
</organism>
<comment type="caution">
    <text evidence="4">The sequence shown here is derived from an EMBL/GenBank/DDBJ whole genome shotgun (WGS) entry which is preliminary data.</text>
</comment>
<proteinExistence type="predicted"/>
<dbReference type="STRING" id="370622.LA66_04195"/>
<evidence type="ECO:0000256" key="3">
    <source>
        <dbReference type="ARBA" id="ARBA00022905"/>
    </source>
</evidence>
<dbReference type="OrthoDB" id="7995890at2"/>
<gene>
    <name evidence="4" type="ORF">LA66_04195</name>
</gene>
<dbReference type="Pfam" id="PF05402">
    <property type="entry name" value="PqqD"/>
    <property type="match status" value="1"/>
</dbReference>
<protein>
    <submittedName>
        <fullName evidence="4">Pyrroloquinoline quinone biosynthesis protein PqqD</fullName>
    </submittedName>
</protein>